<dbReference type="Proteomes" id="UP001329151">
    <property type="component" value="Chromosome"/>
</dbReference>
<evidence type="ECO:0000313" key="3">
    <source>
        <dbReference type="Proteomes" id="UP001329151"/>
    </source>
</evidence>
<protein>
    <submittedName>
        <fullName evidence="2">Uncharacterized protein</fullName>
    </submittedName>
</protein>
<organism evidence="2 3">
    <name type="scientific">Limnobacter thiooxidans</name>
    <dbReference type="NCBI Taxonomy" id="131080"/>
    <lineage>
        <taxon>Bacteria</taxon>
        <taxon>Pseudomonadati</taxon>
        <taxon>Pseudomonadota</taxon>
        <taxon>Betaproteobacteria</taxon>
        <taxon>Burkholderiales</taxon>
        <taxon>Burkholderiaceae</taxon>
        <taxon>Limnobacter</taxon>
    </lineage>
</organism>
<feature type="compositionally biased region" description="Polar residues" evidence="1">
    <location>
        <begin position="30"/>
        <end position="44"/>
    </location>
</feature>
<feature type="region of interest" description="Disordered" evidence="1">
    <location>
        <begin position="1"/>
        <end position="71"/>
    </location>
</feature>
<evidence type="ECO:0000256" key="1">
    <source>
        <dbReference type="SAM" id="MobiDB-lite"/>
    </source>
</evidence>
<reference evidence="2 3" key="1">
    <citation type="submission" date="2023-10" db="EMBL/GenBank/DDBJ databases">
        <title>Complete Genome Sequence of Limnobacter thiooxidans CS-K2T, Isolated from freshwater lake sediments in Bavaria, Germany.</title>
        <authorList>
            <person name="Naruki M."/>
            <person name="Watanabe A."/>
            <person name="Warashina T."/>
            <person name="Morita T."/>
            <person name="Arakawa K."/>
        </authorList>
    </citation>
    <scope>NUCLEOTIDE SEQUENCE [LARGE SCALE GENOMIC DNA]</scope>
    <source>
        <strain evidence="2 3">CS-K2</strain>
    </source>
</reference>
<proteinExistence type="predicted"/>
<gene>
    <name evidence="2" type="ORF">RGQ30_07270</name>
</gene>
<dbReference type="EMBL" id="AP028947">
    <property type="protein sequence ID" value="BET25226.1"/>
    <property type="molecule type" value="Genomic_DNA"/>
</dbReference>
<evidence type="ECO:0000313" key="2">
    <source>
        <dbReference type="EMBL" id="BET25226.1"/>
    </source>
</evidence>
<keyword evidence="3" id="KW-1185">Reference proteome</keyword>
<name>A0AA86MCS7_9BURK</name>
<accession>A0AA86MCS7</accession>
<dbReference type="AlphaFoldDB" id="A0AA86MCS7"/>
<sequence length="89" mass="9802">MRASTEGQKQAARKLEMQGPAKPTVPVQPFNATQVKSDPQQRGQLNGRPFAGGALSRKPPVHNREAQQVQDKVCPTEVRELCQQGINKK</sequence>
<dbReference type="KEGG" id="lto:RGQ30_07270"/>